<dbReference type="InterPro" id="IPR002182">
    <property type="entry name" value="NB-ARC"/>
</dbReference>
<dbReference type="Gene3D" id="3.40.50.300">
    <property type="entry name" value="P-loop containing nucleotide triphosphate hydrolases"/>
    <property type="match status" value="1"/>
</dbReference>
<dbReference type="InterPro" id="IPR036388">
    <property type="entry name" value="WH-like_DNA-bd_sf"/>
</dbReference>
<comment type="caution">
    <text evidence="8">The sequence shown here is derived from an EMBL/GenBank/DDBJ whole genome shotgun (WGS) entry which is preliminary data.</text>
</comment>
<dbReference type="SUPFAM" id="SSF52058">
    <property type="entry name" value="L domain-like"/>
    <property type="match status" value="1"/>
</dbReference>
<evidence type="ECO:0008006" key="10">
    <source>
        <dbReference type="Google" id="ProtNLM"/>
    </source>
</evidence>
<evidence type="ECO:0000256" key="3">
    <source>
        <dbReference type="ARBA" id="ARBA00022821"/>
    </source>
</evidence>
<dbReference type="Pfam" id="PF00931">
    <property type="entry name" value="NB-ARC"/>
    <property type="match status" value="1"/>
</dbReference>
<dbReference type="InterPro" id="IPR055414">
    <property type="entry name" value="LRR_R13L4/SHOC2-like"/>
</dbReference>
<keyword evidence="3" id="KW-0611">Plant defense</keyword>
<dbReference type="PANTHER" id="PTHR23155:SF1185">
    <property type="entry name" value="DISEASE RESISTANCE RPP8-LIKE PROTEIN 3-RELATED"/>
    <property type="match status" value="1"/>
</dbReference>
<dbReference type="SUPFAM" id="SSF52540">
    <property type="entry name" value="P-loop containing nucleoside triphosphate hydrolases"/>
    <property type="match status" value="1"/>
</dbReference>
<evidence type="ECO:0000313" key="8">
    <source>
        <dbReference type="EMBL" id="GMN65348.1"/>
    </source>
</evidence>
<dbReference type="PANTHER" id="PTHR23155">
    <property type="entry name" value="DISEASE RESISTANCE PROTEIN RP"/>
    <property type="match status" value="1"/>
</dbReference>
<dbReference type="EMBL" id="BTGU01000227">
    <property type="protein sequence ID" value="GMN65348.1"/>
    <property type="molecule type" value="Genomic_DNA"/>
</dbReference>
<reference evidence="8" key="1">
    <citation type="submission" date="2023-07" db="EMBL/GenBank/DDBJ databases">
        <title>draft genome sequence of fig (Ficus carica).</title>
        <authorList>
            <person name="Takahashi T."/>
            <person name="Nishimura K."/>
        </authorList>
    </citation>
    <scope>NUCLEOTIDE SEQUENCE</scope>
</reference>
<evidence type="ECO:0000259" key="7">
    <source>
        <dbReference type="Pfam" id="PF23598"/>
    </source>
</evidence>
<dbReference type="InterPro" id="IPR058922">
    <property type="entry name" value="WHD_DRP"/>
</dbReference>
<protein>
    <recommendedName>
        <fullName evidence="10">Disease resistance protein</fullName>
    </recommendedName>
</protein>
<name>A0AA88E0G6_FICCA</name>
<dbReference type="FunFam" id="1.10.10.10:FF:000322">
    <property type="entry name" value="Probable disease resistance protein At1g63360"/>
    <property type="match status" value="1"/>
</dbReference>
<feature type="domain" description="Disease resistance N-terminal" evidence="5">
    <location>
        <begin position="14"/>
        <end position="93"/>
    </location>
</feature>
<proteinExistence type="predicted"/>
<dbReference type="InterPro" id="IPR038005">
    <property type="entry name" value="RX-like_CC"/>
</dbReference>
<evidence type="ECO:0000256" key="2">
    <source>
        <dbReference type="ARBA" id="ARBA00022741"/>
    </source>
</evidence>
<dbReference type="InterPro" id="IPR044974">
    <property type="entry name" value="Disease_R_plants"/>
</dbReference>
<feature type="domain" description="Disease resistance R13L4/SHOC-2-like LRR" evidence="7">
    <location>
        <begin position="577"/>
        <end position="906"/>
    </location>
</feature>
<keyword evidence="2" id="KW-0547">Nucleotide-binding</keyword>
<keyword evidence="1" id="KW-0677">Repeat</keyword>
<evidence type="ECO:0000256" key="1">
    <source>
        <dbReference type="ARBA" id="ARBA00022737"/>
    </source>
</evidence>
<dbReference type="Gene3D" id="1.10.10.10">
    <property type="entry name" value="Winged helix-like DNA-binding domain superfamily/Winged helix DNA-binding domain"/>
    <property type="match status" value="1"/>
</dbReference>
<dbReference type="AlphaFoldDB" id="A0AA88E0G6"/>
<feature type="domain" description="NB-ARC" evidence="4">
    <location>
        <begin position="160"/>
        <end position="355"/>
    </location>
</feature>
<organism evidence="8 9">
    <name type="scientific">Ficus carica</name>
    <name type="common">Common fig</name>
    <dbReference type="NCBI Taxonomy" id="3494"/>
    <lineage>
        <taxon>Eukaryota</taxon>
        <taxon>Viridiplantae</taxon>
        <taxon>Streptophyta</taxon>
        <taxon>Embryophyta</taxon>
        <taxon>Tracheophyta</taxon>
        <taxon>Spermatophyta</taxon>
        <taxon>Magnoliopsida</taxon>
        <taxon>eudicotyledons</taxon>
        <taxon>Gunneridae</taxon>
        <taxon>Pentapetalae</taxon>
        <taxon>rosids</taxon>
        <taxon>fabids</taxon>
        <taxon>Rosales</taxon>
        <taxon>Moraceae</taxon>
        <taxon>Ficeae</taxon>
        <taxon>Ficus</taxon>
    </lineage>
</organism>
<keyword evidence="9" id="KW-1185">Reference proteome</keyword>
<accession>A0AA88E0G6</accession>
<evidence type="ECO:0000259" key="5">
    <source>
        <dbReference type="Pfam" id="PF18052"/>
    </source>
</evidence>
<dbReference type="Pfam" id="PF23559">
    <property type="entry name" value="WHD_DRP"/>
    <property type="match status" value="1"/>
</dbReference>
<dbReference type="Gene3D" id="3.80.10.10">
    <property type="entry name" value="Ribonuclease Inhibitor"/>
    <property type="match status" value="1"/>
</dbReference>
<dbReference type="CDD" id="cd14798">
    <property type="entry name" value="RX-CC_like"/>
    <property type="match status" value="1"/>
</dbReference>
<dbReference type="Gene3D" id="1.20.5.4130">
    <property type="match status" value="1"/>
</dbReference>
<sequence length="938" mass="108063">MAEVFVATKLAEAVLSQVVERIAELLIHEAVSLRGVGNDVENLQTELKLMKSFLKDADRKQEQDERVRIWITEVRDVASEIEDSIETYIFKVRSSYIKLFHLQKLRTKLSTIKDKLRSISEMKQRYQIQLSSGDQGTNSLRNLRRCYPDDEEDDILMLNDTMAALKAQLMELQNRRCVVSVVGMGGLGKTTLAKKVYNDVDVKKHFDCCAWVYLSQQYVIKEVLTEILMQVGFQSDHPNRRNFERQKYTKEFLQERKSKREFLNGLDNRELICLMKSELEVKRYLIVLDDIWHSDAWFSVQNAFPTGKPGSKVMFTTRMETIASSADPLSRPISPPFFTPSESWELLKRKAIPRETLGEHSVPFELEELGKTMAEKCGGLPLAIIVLGGFLRTKINWEDEWVKVLKDVTSRMINKLQWTQQYRVEDILELSFQDLPYYLKPCFLYLGRFPEDSEIAKGKLIRLWIAEGFIPTVGKEEDGGRLIEDIAEQYLGELIDRCMVQVSKKDNTGKGVKTFRMHDLMRDFCISKAKEELFLEIVQSSEANQIAIVARSRRIAINMNQDLDGHTPWAGQVHSNLRSLFCSVPILSLKKENFLLLRVLELDFQRRDGACKLPSGIGNLIYLRHLKVCGVRRLRLPKSIGNLLLLQTLYLRRPKNMKVTLPSTMSRLRHLRHLLLPAYYSRRGWAMGALFANDSLKNFVTLKGIKARHLIRDNEVLPLSNIRDLEITDFRSDKEVTLVLNSLSFHSQLGSLQSLGMDFQADGEFPNLELLSHCHVLSTLSMGGRFSQENLRFFPKSLTKLQVSWCSCDQDKIAVLEKLPNLRILHWLDHYCNYDGYKLVFSDGGFPKLEILGLESFYGFVEWEVEEGAMPNLKKLDMVFVPQLRMIPEGLKHVTTLRELNVSYMPKKFAERLRASEGEDFYKVSHIPSVTISNSDGE</sequence>
<dbReference type="GO" id="GO:0043531">
    <property type="term" value="F:ADP binding"/>
    <property type="evidence" value="ECO:0007669"/>
    <property type="project" value="InterPro"/>
</dbReference>
<gene>
    <name evidence="8" type="ORF">TIFTF001_034413</name>
</gene>
<evidence type="ECO:0000259" key="4">
    <source>
        <dbReference type="Pfam" id="PF00931"/>
    </source>
</evidence>
<dbReference type="FunFam" id="3.40.50.300:FF:001091">
    <property type="entry name" value="Probable disease resistance protein At1g61300"/>
    <property type="match status" value="1"/>
</dbReference>
<dbReference type="InterPro" id="IPR032675">
    <property type="entry name" value="LRR_dom_sf"/>
</dbReference>
<dbReference type="Proteomes" id="UP001187192">
    <property type="component" value="Unassembled WGS sequence"/>
</dbReference>
<evidence type="ECO:0000313" key="9">
    <source>
        <dbReference type="Proteomes" id="UP001187192"/>
    </source>
</evidence>
<dbReference type="Gene3D" id="1.10.8.430">
    <property type="entry name" value="Helical domain of apoptotic protease-activating factors"/>
    <property type="match status" value="1"/>
</dbReference>
<dbReference type="GO" id="GO:0098542">
    <property type="term" value="P:defense response to other organism"/>
    <property type="evidence" value="ECO:0007669"/>
    <property type="project" value="TreeGrafter"/>
</dbReference>
<dbReference type="InterPro" id="IPR041118">
    <property type="entry name" value="Rx_N"/>
</dbReference>
<evidence type="ECO:0000259" key="6">
    <source>
        <dbReference type="Pfam" id="PF23559"/>
    </source>
</evidence>
<dbReference type="Pfam" id="PF23598">
    <property type="entry name" value="LRR_14"/>
    <property type="match status" value="1"/>
</dbReference>
<dbReference type="InterPro" id="IPR042197">
    <property type="entry name" value="Apaf_helical"/>
</dbReference>
<dbReference type="PRINTS" id="PR00364">
    <property type="entry name" value="DISEASERSIST"/>
</dbReference>
<dbReference type="InterPro" id="IPR027417">
    <property type="entry name" value="P-loop_NTPase"/>
</dbReference>
<dbReference type="Pfam" id="PF18052">
    <property type="entry name" value="Rx_N"/>
    <property type="match status" value="1"/>
</dbReference>
<feature type="domain" description="Disease resistance protein winged helix" evidence="6">
    <location>
        <begin position="449"/>
        <end position="524"/>
    </location>
</feature>